<evidence type="ECO:0000259" key="3">
    <source>
        <dbReference type="Pfam" id="PF13649"/>
    </source>
</evidence>
<dbReference type="eggNOG" id="COG2227">
    <property type="taxonomic scope" value="Bacteria"/>
</dbReference>
<dbReference type="Pfam" id="PF13649">
    <property type="entry name" value="Methyltransf_25"/>
    <property type="match status" value="1"/>
</dbReference>
<proteinExistence type="predicted"/>
<evidence type="ECO:0000256" key="2">
    <source>
        <dbReference type="ARBA" id="ARBA00022679"/>
    </source>
</evidence>
<dbReference type="Gene3D" id="3.40.50.150">
    <property type="entry name" value="Vaccinia Virus protein VP39"/>
    <property type="match status" value="1"/>
</dbReference>
<dbReference type="PANTHER" id="PTHR44942">
    <property type="entry name" value="METHYLTRANSF_11 DOMAIN-CONTAINING PROTEIN"/>
    <property type="match status" value="1"/>
</dbReference>
<organism evidence="4 5">
    <name type="scientific">Eubacterium cellulosolvens (strain ATCC 43171 / JCM 9499 / 6)</name>
    <name type="common">Cillobacterium cellulosolvens</name>
    <dbReference type="NCBI Taxonomy" id="633697"/>
    <lineage>
        <taxon>Bacteria</taxon>
        <taxon>Bacillati</taxon>
        <taxon>Bacillota</taxon>
        <taxon>Clostridia</taxon>
        <taxon>Eubacteriales</taxon>
        <taxon>Eubacteriaceae</taxon>
        <taxon>Eubacterium</taxon>
    </lineage>
</organism>
<dbReference type="InterPro" id="IPR051052">
    <property type="entry name" value="Diverse_substrate_MTase"/>
</dbReference>
<sequence>MKSLAQTKESAGALISHNGFVYSNLRKRLFRMYVNDPKKGWYCHMEIEDSRIDAGKAFDWGRTSEAYAKYRDIYPEEFYRKILDRGLCKEGQKVLDLGTGTGVIPRNMYQYGAHWTGTDISPEQIGQAKRISEKAGMNIDFRAVATEEIDFPKESFDVVTACQCFWYFDHERVMPKLAEILKQDGRLLVLYMAWLPFEDEIAGKSEELVLKYSPSWSGAGETRHPIWIPDVAYEYFEIEDHEEYDVMVPFTKESWHGRMKACRGVGASLSGEELKRWDQEHRNLLDEIAPEQFEVRHYAALAVLRKKG</sequence>
<evidence type="ECO:0000313" key="4">
    <source>
        <dbReference type="EMBL" id="EIM58278.1"/>
    </source>
</evidence>
<dbReference type="PANTHER" id="PTHR44942:SF4">
    <property type="entry name" value="METHYLTRANSFERASE TYPE 11 DOMAIN-CONTAINING PROTEIN"/>
    <property type="match status" value="1"/>
</dbReference>
<reference evidence="4 5" key="2">
    <citation type="submission" date="2012-02" db="EMBL/GenBank/DDBJ databases">
        <title>Improved High-Quality Draft sequence of Eubacterium cellulosolvens 6.</title>
        <authorList>
            <consortium name="US DOE Joint Genome Institute"/>
            <person name="Lucas S."/>
            <person name="Han J."/>
            <person name="Lapidus A."/>
            <person name="Cheng J.-F."/>
            <person name="Goodwin L."/>
            <person name="Pitluck S."/>
            <person name="Peters L."/>
            <person name="Mikhailova N."/>
            <person name="Gu W."/>
            <person name="Detter J.C."/>
            <person name="Han C."/>
            <person name="Tapia R."/>
            <person name="Land M."/>
            <person name="Hauser L."/>
            <person name="Kyrpides N."/>
            <person name="Ivanova N."/>
            <person name="Pagani I."/>
            <person name="Johnson E."/>
            <person name="Mukhopadhyay B."/>
            <person name="Anderson I."/>
            <person name="Woyke T."/>
        </authorList>
    </citation>
    <scope>NUCLEOTIDE SEQUENCE [LARGE SCALE GENOMIC DNA]</scope>
    <source>
        <strain evidence="4 5">6</strain>
    </source>
</reference>
<evidence type="ECO:0000256" key="1">
    <source>
        <dbReference type="ARBA" id="ARBA00022603"/>
    </source>
</evidence>
<keyword evidence="2 4" id="KW-0808">Transferase</keyword>
<dbReference type="InterPro" id="IPR041698">
    <property type="entry name" value="Methyltransf_25"/>
</dbReference>
<dbReference type="InterPro" id="IPR029063">
    <property type="entry name" value="SAM-dependent_MTases_sf"/>
</dbReference>
<dbReference type="Proteomes" id="UP000005753">
    <property type="component" value="Chromosome"/>
</dbReference>
<reference evidence="4 5" key="1">
    <citation type="submission" date="2010-08" db="EMBL/GenBank/DDBJ databases">
        <authorList>
            <consortium name="US DOE Joint Genome Institute (JGI-PGF)"/>
            <person name="Lucas S."/>
            <person name="Copeland A."/>
            <person name="Lapidus A."/>
            <person name="Cheng J.-F."/>
            <person name="Bruce D."/>
            <person name="Goodwin L."/>
            <person name="Pitluck S."/>
            <person name="Land M.L."/>
            <person name="Hauser L."/>
            <person name="Chang Y.-J."/>
            <person name="Anderson I.J."/>
            <person name="Johnson E."/>
            <person name="Mulhopadhyay B."/>
            <person name="Kyrpides N."/>
            <person name="Woyke T.J."/>
        </authorList>
    </citation>
    <scope>NUCLEOTIDE SEQUENCE [LARGE SCALE GENOMIC DNA]</scope>
    <source>
        <strain evidence="4 5">6</strain>
    </source>
</reference>
<dbReference type="GO" id="GO:0008168">
    <property type="term" value="F:methyltransferase activity"/>
    <property type="evidence" value="ECO:0007669"/>
    <property type="project" value="UniProtKB-KW"/>
</dbReference>
<keyword evidence="5" id="KW-1185">Reference proteome</keyword>
<feature type="domain" description="Methyltransferase" evidence="3">
    <location>
        <begin position="94"/>
        <end position="185"/>
    </location>
</feature>
<protein>
    <submittedName>
        <fullName evidence="4">Methyltransferase family protein</fullName>
    </submittedName>
</protein>
<dbReference type="CDD" id="cd02440">
    <property type="entry name" value="AdoMet_MTases"/>
    <property type="match status" value="1"/>
</dbReference>
<gene>
    <name evidence="4" type="ORF">EubceDRAFT1_2561</name>
</gene>
<dbReference type="AlphaFoldDB" id="I5AWV5"/>
<name>I5AWV5_EUBC6</name>
<dbReference type="HOGENOM" id="CLU_049344_8_0_9"/>
<evidence type="ECO:0000313" key="5">
    <source>
        <dbReference type="Proteomes" id="UP000005753"/>
    </source>
</evidence>
<keyword evidence="1 4" id="KW-0489">Methyltransferase</keyword>
<dbReference type="SUPFAM" id="SSF53335">
    <property type="entry name" value="S-adenosyl-L-methionine-dependent methyltransferases"/>
    <property type="match status" value="1"/>
</dbReference>
<dbReference type="GO" id="GO:0032259">
    <property type="term" value="P:methylation"/>
    <property type="evidence" value="ECO:0007669"/>
    <property type="project" value="UniProtKB-KW"/>
</dbReference>
<dbReference type="EMBL" id="CM001487">
    <property type="protein sequence ID" value="EIM58278.1"/>
    <property type="molecule type" value="Genomic_DNA"/>
</dbReference>
<accession>I5AWV5</accession>
<dbReference type="STRING" id="633697.EubceDRAFT1_2561"/>